<evidence type="ECO:0000313" key="2">
    <source>
        <dbReference type="EMBL" id="KRX10791.1"/>
    </source>
</evidence>
<evidence type="ECO:0008006" key="4">
    <source>
        <dbReference type="Google" id="ProtNLM"/>
    </source>
</evidence>
<accession>A0A0V0R8H0</accession>
<protein>
    <recommendedName>
        <fullName evidence="4">Transmembrane protein</fullName>
    </recommendedName>
</protein>
<reference evidence="2 3" key="1">
    <citation type="journal article" date="2015" name="Sci. Rep.">
        <title>Genome of the facultative scuticociliatosis pathogen Pseudocohnilembus persalinus provides insight into its virulence through horizontal gene transfer.</title>
        <authorList>
            <person name="Xiong J."/>
            <person name="Wang G."/>
            <person name="Cheng J."/>
            <person name="Tian M."/>
            <person name="Pan X."/>
            <person name="Warren A."/>
            <person name="Jiang C."/>
            <person name="Yuan D."/>
            <person name="Miao W."/>
        </authorList>
    </citation>
    <scope>NUCLEOTIDE SEQUENCE [LARGE SCALE GENOMIC DNA]</scope>
    <source>
        <strain evidence="2">36N120E</strain>
    </source>
</reference>
<sequence>MDTYCQCPKTIITNYLYCYSYFRQMTMLNCYFPLIQQSYQNCYYTQLHFFLVINTITKDKLNSNIISARTIIKVNEQITTINFFFLLLPILFTFFPRLLFLFKFCTIRSSSPNDFFPYDVLNLLTPKKTHQDKLHIHEVQFYAKFLNGFINCTYLCIFFHIVDKKLFSCFFNL</sequence>
<keyword evidence="1" id="KW-1133">Transmembrane helix</keyword>
<dbReference type="AlphaFoldDB" id="A0A0V0R8H0"/>
<dbReference type="InParanoid" id="A0A0V0R8H0"/>
<evidence type="ECO:0000313" key="3">
    <source>
        <dbReference type="Proteomes" id="UP000054937"/>
    </source>
</evidence>
<gene>
    <name evidence="2" type="ORF">PPERSA_00961</name>
</gene>
<keyword evidence="3" id="KW-1185">Reference proteome</keyword>
<feature type="transmembrane region" description="Helical" evidence="1">
    <location>
        <begin position="83"/>
        <end position="102"/>
    </location>
</feature>
<dbReference type="EMBL" id="LDAU01000019">
    <property type="protein sequence ID" value="KRX10791.1"/>
    <property type="molecule type" value="Genomic_DNA"/>
</dbReference>
<evidence type="ECO:0000256" key="1">
    <source>
        <dbReference type="SAM" id="Phobius"/>
    </source>
</evidence>
<comment type="caution">
    <text evidence="2">The sequence shown here is derived from an EMBL/GenBank/DDBJ whole genome shotgun (WGS) entry which is preliminary data.</text>
</comment>
<dbReference type="Proteomes" id="UP000054937">
    <property type="component" value="Unassembled WGS sequence"/>
</dbReference>
<name>A0A0V0R8H0_PSEPJ</name>
<keyword evidence="1" id="KW-0812">Transmembrane</keyword>
<proteinExistence type="predicted"/>
<keyword evidence="1" id="KW-0472">Membrane</keyword>
<organism evidence="2 3">
    <name type="scientific">Pseudocohnilembus persalinus</name>
    <name type="common">Ciliate</name>
    <dbReference type="NCBI Taxonomy" id="266149"/>
    <lineage>
        <taxon>Eukaryota</taxon>
        <taxon>Sar</taxon>
        <taxon>Alveolata</taxon>
        <taxon>Ciliophora</taxon>
        <taxon>Intramacronucleata</taxon>
        <taxon>Oligohymenophorea</taxon>
        <taxon>Scuticociliatia</taxon>
        <taxon>Philasterida</taxon>
        <taxon>Pseudocohnilembidae</taxon>
        <taxon>Pseudocohnilembus</taxon>
    </lineage>
</organism>